<feature type="compositionally biased region" description="Low complexity" evidence="5">
    <location>
        <begin position="1344"/>
        <end position="1358"/>
    </location>
</feature>
<feature type="compositionally biased region" description="Polar residues" evidence="5">
    <location>
        <begin position="1304"/>
        <end position="1322"/>
    </location>
</feature>
<dbReference type="RefSeq" id="WP_210087319.1">
    <property type="nucleotide sequence ID" value="NZ_JAGGKG010000001.1"/>
</dbReference>
<dbReference type="PANTHER" id="PTHR43308">
    <property type="entry name" value="OUTER MEMBRANE PROTEIN ALPHA-RELATED"/>
    <property type="match status" value="1"/>
</dbReference>
<protein>
    <recommendedName>
        <fullName evidence="10">S-layer protein</fullName>
    </recommendedName>
</protein>
<feature type="domain" description="Fibronectin type-III" evidence="6">
    <location>
        <begin position="1137"/>
        <end position="1228"/>
    </location>
</feature>
<keyword evidence="3" id="KW-0119">Carbohydrate metabolism</keyword>
<dbReference type="InterPro" id="IPR001119">
    <property type="entry name" value="SLH_dom"/>
</dbReference>
<organism evidence="8 9">
    <name type="scientific">Paenibacillus turicensis</name>
    <dbReference type="NCBI Taxonomy" id="160487"/>
    <lineage>
        <taxon>Bacteria</taxon>
        <taxon>Bacillati</taxon>
        <taxon>Bacillota</taxon>
        <taxon>Bacilli</taxon>
        <taxon>Bacillales</taxon>
        <taxon>Paenibacillaceae</taxon>
        <taxon>Paenibacillus</taxon>
    </lineage>
</organism>
<dbReference type="InterPro" id="IPR036116">
    <property type="entry name" value="FN3_sf"/>
</dbReference>
<evidence type="ECO:0000256" key="5">
    <source>
        <dbReference type="SAM" id="MobiDB-lite"/>
    </source>
</evidence>
<feature type="domain" description="Fibronectin type-III" evidence="6">
    <location>
        <begin position="1229"/>
        <end position="1318"/>
    </location>
</feature>
<dbReference type="EMBL" id="JAGGKG010000001">
    <property type="protein sequence ID" value="MBP1903647.1"/>
    <property type="molecule type" value="Genomic_DNA"/>
</dbReference>
<dbReference type="Gene3D" id="2.60.40.10">
    <property type="entry name" value="Immunoglobulins"/>
    <property type="match status" value="7"/>
</dbReference>
<dbReference type="InterPro" id="IPR013783">
    <property type="entry name" value="Ig-like_fold"/>
</dbReference>
<evidence type="ECO:0000259" key="7">
    <source>
        <dbReference type="PROSITE" id="PS51272"/>
    </source>
</evidence>
<evidence type="ECO:0008006" key="10">
    <source>
        <dbReference type="Google" id="ProtNLM"/>
    </source>
</evidence>
<keyword evidence="2" id="KW-0136">Cellulose degradation</keyword>
<dbReference type="SMART" id="SM00060">
    <property type="entry name" value="FN3"/>
    <property type="match status" value="2"/>
</dbReference>
<dbReference type="InterPro" id="IPR051465">
    <property type="entry name" value="Cell_Envelope_Struct_Comp"/>
</dbReference>
<dbReference type="InterPro" id="IPR014756">
    <property type="entry name" value="Ig_E-set"/>
</dbReference>
<evidence type="ECO:0000256" key="1">
    <source>
        <dbReference type="ARBA" id="ARBA00022729"/>
    </source>
</evidence>
<evidence type="ECO:0000259" key="6">
    <source>
        <dbReference type="PROSITE" id="PS50853"/>
    </source>
</evidence>
<dbReference type="SUPFAM" id="SSF110296">
    <property type="entry name" value="Oligoxyloglucan reducing end-specific cellobiohydrolase"/>
    <property type="match status" value="1"/>
</dbReference>
<accession>A0ABS4FM39</accession>
<dbReference type="InterPro" id="IPR005102">
    <property type="entry name" value="Carbo-bd_X2"/>
</dbReference>
<dbReference type="Proteomes" id="UP001519272">
    <property type="component" value="Unassembled WGS sequence"/>
</dbReference>
<evidence type="ECO:0000256" key="4">
    <source>
        <dbReference type="ARBA" id="ARBA00023326"/>
    </source>
</evidence>
<dbReference type="CDD" id="cd00063">
    <property type="entry name" value="FN3"/>
    <property type="match status" value="2"/>
</dbReference>
<comment type="caution">
    <text evidence="8">The sequence shown here is derived from an EMBL/GenBank/DDBJ whole genome shotgun (WGS) entry which is preliminary data.</text>
</comment>
<dbReference type="InterPro" id="IPR003961">
    <property type="entry name" value="FN3_dom"/>
</dbReference>
<dbReference type="SUPFAM" id="SSF81296">
    <property type="entry name" value="E set domains"/>
    <property type="match status" value="5"/>
</dbReference>
<dbReference type="SUPFAM" id="SSF50939">
    <property type="entry name" value="Sialidases"/>
    <property type="match status" value="1"/>
</dbReference>
<feature type="region of interest" description="Disordered" evidence="5">
    <location>
        <begin position="1304"/>
        <end position="1364"/>
    </location>
</feature>
<dbReference type="Pfam" id="PF03442">
    <property type="entry name" value="CBM_X2"/>
    <property type="match status" value="5"/>
</dbReference>
<dbReference type="PROSITE" id="PS50853">
    <property type="entry name" value="FN3"/>
    <property type="match status" value="2"/>
</dbReference>
<gene>
    <name evidence="8" type="ORF">J2Z32_000259</name>
</gene>
<dbReference type="Pfam" id="PF00395">
    <property type="entry name" value="SLH"/>
    <property type="match status" value="3"/>
</dbReference>
<dbReference type="PROSITE" id="PS51272">
    <property type="entry name" value="SLH"/>
    <property type="match status" value="3"/>
</dbReference>
<keyword evidence="4" id="KW-0624">Polysaccharide degradation</keyword>
<dbReference type="PANTHER" id="PTHR43308:SF5">
    <property type="entry name" value="S-LAYER PROTEIN _ PEPTIDOGLYCAN ENDO-BETA-N-ACETYLGLUCOSAMINIDASE"/>
    <property type="match status" value="1"/>
</dbReference>
<evidence type="ECO:0000256" key="3">
    <source>
        <dbReference type="ARBA" id="ARBA00023277"/>
    </source>
</evidence>
<dbReference type="SUPFAM" id="SSF49265">
    <property type="entry name" value="Fibronectin type III"/>
    <property type="match status" value="1"/>
</dbReference>
<sequence>MTKNFKTSKIPKLGYLFLAFLVLFSSTIPVVHVGAAGGDPFVTINAEELPSTPMSGIAYGNGTYVAVGYYGAIIKSTDGKDWVNVKTKADVNYTGVSNPSSFGFNSVAYGNGLFVAVGGDGVLLTSPDGVNWTQQISGTSEQLSRVYFYTFQGTGAFYVATKGKYLTSQDGINWSSVTPTGLNSDYRITQITVGNSGTRLGVGDERGKIYSSTDGSTWITRQPQNPDGFGSSGTNMLTWMNDRYFISDPSAYIWTSTDLMTFTSVGPPFKQTAMQSNNQMFNGFYDGTHYYLFGYQSPLGYGAVYTSVDAVNWQLQPFQKEFGAQMSFYNNGQYFRLGNEGLIMSDNGLDWSYLWGGVFNHIIYDGSKYISAGKLGSEGTIWTSTNLSSWKEETISDRVKPLSAIAMGNGKYVAVGEWNNSSGSTSIVTSNDGLTWTTQTGITDSSAFVDVAFGNGKFVAVGYGSSNPTLKISSDGITWSSPNTMSTNVKNFSSVNFVNGRFIALGSEFDNNGNVSQIALRVSIDGTVWNDYEGNYPSTNEDLKDIIYDGTNYIVVAIDASYKTVIRTSPDLMNWSSEIILDGYLLYTHALLGQKGSTVYLLANDSSDNYVVYATNDHGANWQYLTVDFSGQIPASLMSVGNEVIISGDQQLVKSTVTVAQQDSQLSQTSASFDKKASAQADVTVSLTLNGNVLNGIKNGATQLQAGVDYEVTGGNTVTIKKEYLAQQGIGVTNLDFEFSGGQAQTLAVTVSDSTPQNSQLSQTTASFDKKASAQADVTVSLTLNGSVLNGIKNGATQLQAGVDYEVTGGNTVTIKKEYLAQQGIGMTNLDFEFSVGQAQTLTVTVSDSTPQNSQLSQTSASFDKKASAQADVTVSLTLNGNVLNGIKNGATQLQAGVDYEVTGGNTVTIKKEYLAQQGIGMTNLDFEFSGGQAQTLAVTVSDSTPQNSQLSQTTASFDKNVSAQADVTVSLTLNGNVLNGIKNGATQLQAGVDYEVTGGNTVTIKKEYLAQQGIGMTNLDFEFSGGQAQTLAVTVSDSTPQNSQLSQTSASFDKKASAQADVTVSLTLNGNVLSGIKNGATQLQAGVDYEVTGGNTVTIKKQYLAQQGIGVTNLDFEFSGGQAQTLFVNISDSTDSVGNPALLVPVTAGNGQASLLWSPINGAIGYKIFVRTDAEPFASELTMLASDVNSYDVTNLVNGTTYYFAVKVVYPEGDSAFSNEQSATPGTVPGTPTDVFAVAGDKQAVVSFTAPLDNGGAPITSYQIKDIDGNVVATGTTSPITIPNLVNGKSYIFVVHAINQHGGSTASSQSNAVTPSATSNEGPIDSGGGGTTTPSTPTPSTPSSPSTGATTPSTTTPVNSGAGVDILVNGKVEKIGTAMTTTNNNRSTTTITANQKLLEEKLEQQGNGTVITIPLISQSDVVIGELNGQIVKQMEDKQAVIELKTDKATYKLPASQIKVAQLSKQFGSNTDLNNVKIQLETSVATSEQLALAKQAATRGGYSEVSSPLNFEVHALYRDQKLDITKFNIYVERSIALPDGVDPNKITTGVVVEADGTVRHVPTKVTVDDGKYYATVNSLTNSIYSIVWNPIEFKDVVNHWAKSEVNNMGSRMVVNGNGEGLFNPNDDITRAEFTAIVVRGLGLKLEKSNVSFNDVKSNDWYERVIQTAYANDLITGFEDGSFKPNDKITREQAMTIIAKAMKITGLSKKLEAEAGSSQLKAYRDVTQVAAWANQGVADALQAGIVTGRDATLLAPKAHTTRAEIAAMIQRLLKQSNLI</sequence>
<proteinExistence type="predicted"/>
<feature type="domain" description="SLH" evidence="7">
    <location>
        <begin position="1588"/>
        <end position="1647"/>
    </location>
</feature>
<keyword evidence="1" id="KW-0732">Signal</keyword>
<dbReference type="Pfam" id="PF00041">
    <property type="entry name" value="fn3"/>
    <property type="match status" value="1"/>
</dbReference>
<evidence type="ECO:0000256" key="2">
    <source>
        <dbReference type="ARBA" id="ARBA00023001"/>
    </source>
</evidence>
<feature type="domain" description="SLH" evidence="7">
    <location>
        <begin position="1719"/>
        <end position="1778"/>
    </location>
</feature>
<name>A0ABS4FM39_9BACL</name>
<evidence type="ECO:0000313" key="9">
    <source>
        <dbReference type="Proteomes" id="UP001519272"/>
    </source>
</evidence>
<dbReference type="InterPro" id="IPR036278">
    <property type="entry name" value="Sialidase_sf"/>
</dbReference>
<feature type="domain" description="SLH" evidence="7">
    <location>
        <begin position="1648"/>
        <end position="1711"/>
    </location>
</feature>
<keyword evidence="9" id="KW-1185">Reference proteome</keyword>
<reference evidence="8 9" key="1">
    <citation type="submission" date="2021-03" db="EMBL/GenBank/DDBJ databases">
        <title>Genomic Encyclopedia of Type Strains, Phase IV (KMG-IV): sequencing the most valuable type-strain genomes for metagenomic binning, comparative biology and taxonomic classification.</title>
        <authorList>
            <person name="Goeker M."/>
        </authorList>
    </citation>
    <scope>NUCLEOTIDE SEQUENCE [LARGE SCALE GENOMIC DNA]</scope>
    <source>
        <strain evidence="8 9">DSM 14349</strain>
    </source>
</reference>
<evidence type="ECO:0000313" key="8">
    <source>
        <dbReference type="EMBL" id="MBP1903647.1"/>
    </source>
</evidence>